<dbReference type="InterPro" id="IPR015300">
    <property type="entry name" value="DNA-bd_pseudobarrel_sf"/>
</dbReference>
<dbReference type="GO" id="GO:0005634">
    <property type="term" value="C:nucleus"/>
    <property type="evidence" value="ECO:0007669"/>
    <property type="project" value="UniProtKB-SubCell"/>
</dbReference>
<keyword evidence="4" id="KW-0804">Transcription</keyword>
<evidence type="ECO:0000313" key="7">
    <source>
        <dbReference type="EMBL" id="GAY61605.1"/>
    </source>
</evidence>
<comment type="caution">
    <text evidence="7">The sequence shown here is derived from an EMBL/GenBank/DDBJ whole genome shotgun (WGS) entry which is preliminary data.</text>
</comment>
<keyword evidence="5" id="KW-0539">Nucleus</keyword>
<accession>A0A2H5QBI7</accession>
<name>A0A2H5QBI7_CITUN</name>
<dbReference type="Gene3D" id="2.40.330.10">
    <property type="entry name" value="DNA-binding pseudobarrel domain"/>
    <property type="match status" value="1"/>
</dbReference>
<dbReference type="InterPro" id="IPR003340">
    <property type="entry name" value="B3_DNA-bd"/>
</dbReference>
<feature type="domain" description="TF-B3" evidence="6">
    <location>
        <begin position="4"/>
        <end position="111"/>
    </location>
</feature>
<comment type="subcellular location">
    <subcellularLocation>
        <location evidence="1">Nucleus</location>
    </subcellularLocation>
</comment>
<keyword evidence="2" id="KW-0805">Transcription regulation</keyword>
<gene>
    <name evidence="7" type="ORF">CUMW_211270</name>
</gene>
<evidence type="ECO:0000313" key="8">
    <source>
        <dbReference type="Proteomes" id="UP000236630"/>
    </source>
</evidence>
<evidence type="ECO:0000256" key="1">
    <source>
        <dbReference type="ARBA" id="ARBA00004123"/>
    </source>
</evidence>
<reference evidence="7 8" key="1">
    <citation type="journal article" date="2017" name="Front. Genet.">
        <title>Draft sequencing of the heterozygous diploid genome of Satsuma (Citrus unshiu Marc.) using a hybrid assembly approach.</title>
        <authorList>
            <person name="Shimizu T."/>
            <person name="Tanizawa Y."/>
            <person name="Mochizuki T."/>
            <person name="Nagasaki H."/>
            <person name="Yoshioka T."/>
            <person name="Toyoda A."/>
            <person name="Fujiyama A."/>
            <person name="Kaminuma E."/>
            <person name="Nakamura Y."/>
        </authorList>
    </citation>
    <scope>NUCLEOTIDE SEQUENCE [LARGE SCALE GENOMIC DNA]</scope>
    <source>
        <strain evidence="8">cv. Miyagawa wase</strain>
    </source>
</reference>
<evidence type="ECO:0000256" key="2">
    <source>
        <dbReference type="ARBA" id="ARBA00023015"/>
    </source>
</evidence>
<evidence type="ECO:0000256" key="5">
    <source>
        <dbReference type="ARBA" id="ARBA00023242"/>
    </source>
</evidence>
<dbReference type="CDD" id="cd10017">
    <property type="entry name" value="B3_DNA"/>
    <property type="match status" value="1"/>
</dbReference>
<keyword evidence="8" id="KW-1185">Reference proteome</keyword>
<sequence length="147" mass="16820">MAVYSKSLTESDVSTRLAVTSSWLNNLFPPFPAGQYHQVLDVEDENGKKWKFVLCIRQEGQYDKPVISQATWRPFVVHKQAEVGDEVEFSRKTDGASGSACRYKIRLIKKGMKKEEKEVMENEEKEVIKNEKKEVKVFGAIIGYSNN</sequence>
<keyword evidence="3" id="KW-0238">DNA-binding</keyword>
<dbReference type="AlphaFoldDB" id="A0A2H5QBI7"/>
<dbReference type="EMBL" id="BDQV01000275">
    <property type="protein sequence ID" value="GAY61605.1"/>
    <property type="molecule type" value="Genomic_DNA"/>
</dbReference>
<evidence type="ECO:0000256" key="3">
    <source>
        <dbReference type="ARBA" id="ARBA00023125"/>
    </source>
</evidence>
<dbReference type="GO" id="GO:0003677">
    <property type="term" value="F:DNA binding"/>
    <property type="evidence" value="ECO:0007669"/>
    <property type="project" value="UniProtKB-KW"/>
</dbReference>
<dbReference type="SMART" id="SM01019">
    <property type="entry name" value="B3"/>
    <property type="match status" value="1"/>
</dbReference>
<dbReference type="Proteomes" id="UP000236630">
    <property type="component" value="Unassembled WGS sequence"/>
</dbReference>
<proteinExistence type="predicted"/>
<protein>
    <recommendedName>
        <fullName evidence="6">TF-B3 domain-containing protein</fullName>
    </recommendedName>
</protein>
<dbReference type="SUPFAM" id="SSF101936">
    <property type="entry name" value="DNA-binding pseudobarrel domain"/>
    <property type="match status" value="1"/>
</dbReference>
<organism evidence="7 8">
    <name type="scientific">Citrus unshiu</name>
    <name type="common">Satsuma mandarin</name>
    <name type="synonym">Citrus nobilis var. unshiu</name>
    <dbReference type="NCBI Taxonomy" id="55188"/>
    <lineage>
        <taxon>Eukaryota</taxon>
        <taxon>Viridiplantae</taxon>
        <taxon>Streptophyta</taxon>
        <taxon>Embryophyta</taxon>
        <taxon>Tracheophyta</taxon>
        <taxon>Spermatophyta</taxon>
        <taxon>Magnoliopsida</taxon>
        <taxon>eudicotyledons</taxon>
        <taxon>Gunneridae</taxon>
        <taxon>Pentapetalae</taxon>
        <taxon>rosids</taxon>
        <taxon>malvids</taxon>
        <taxon>Sapindales</taxon>
        <taxon>Rutaceae</taxon>
        <taxon>Aurantioideae</taxon>
        <taxon>Citrus</taxon>
    </lineage>
</organism>
<evidence type="ECO:0000259" key="6">
    <source>
        <dbReference type="SMART" id="SM01019"/>
    </source>
</evidence>
<evidence type="ECO:0000256" key="4">
    <source>
        <dbReference type="ARBA" id="ARBA00023163"/>
    </source>
</evidence>